<dbReference type="AlphaFoldDB" id="A0A3A3GRP0"/>
<comment type="subcellular location">
    <subcellularLocation>
        <location evidence="11">Cytoplasm</location>
    </subcellularLocation>
</comment>
<dbReference type="PRINTS" id="PR01100">
    <property type="entry name" value="SHIKIMTKNASE"/>
</dbReference>
<dbReference type="GO" id="GO:0008652">
    <property type="term" value="P:amino acid biosynthetic process"/>
    <property type="evidence" value="ECO:0007669"/>
    <property type="project" value="UniProtKB-KW"/>
</dbReference>
<evidence type="ECO:0000256" key="6">
    <source>
        <dbReference type="ARBA" id="ARBA00022741"/>
    </source>
</evidence>
<dbReference type="HAMAP" id="MF_00109">
    <property type="entry name" value="Shikimate_kinase"/>
    <property type="match status" value="1"/>
</dbReference>
<evidence type="ECO:0000256" key="11">
    <source>
        <dbReference type="HAMAP-Rule" id="MF_00109"/>
    </source>
</evidence>
<evidence type="ECO:0000256" key="7">
    <source>
        <dbReference type="ARBA" id="ARBA00022777"/>
    </source>
</evidence>
<feature type="binding site" evidence="11">
    <location>
        <position position="138"/>
    </location>
    <ligand>
        <name>substrate</name>
    </ligand>
</feature>
<keyword evidence="11" id="KW-0479">Metal-binding</keyword>
<keyword evidence="5 11" id="KW-0808">Transferase</keyword>
<dbReference type="GO" id="GO:0009423">
    <property type="term" value="P:chorismate biosynthetic process"/>
    <property type="evidence" value="ECO:0007669"/>
    <property type="project" value="UniProtKB-UniRule"/>
</dbReference>
<comment type="pathway">
    <text evidence="1 11">Metabolic intermediate biosynthesis; chorismate biosynthesis; chorismate from D-erythrose 4-phosphate and phosphoenolpyruvate: step 5/7.</text>
</comment>
<evidence type="ECO:0000256" key="4">
    <source>
        <dbReference type="ARBA" id="ARBA00022605"/>
    </source>
</evidence>
<comment type="caution">
    <text evidence="11">Lacks conserved residue(s) required for the propagation of feature annotation.</text>
</comment>
<dbReference type="CDD" id="cd00464">
    <property type="entry name" value="SK"/>
    <property type="match status" value="1"/>
</dbReference>
<dbReference type="Gene3D" id="3.40.50.300">
    <property type="entry name" value="P-loop containing nucleotide triphosphate hydrolases"/>
    <property type="match status" value="1"/>
</dbReference>
<evidence type="ECO:0000256" key="9">
    <source>
        <dbReference type="ARBA" id="ARBA00023141"/>
    </source>
</evidence>
<dbReference type="GO" id="GO:0009073">
    <property type="term" value="P:aromatic amino acid family biosynthetic process"/>
    <property type="evidence" value="ECO:0007669"/>
    <property type="project" value="UniProtKB-KW"/>
</dbReference>
<keyword evidence="9 11" id="KW-0057">Aromatic amino acid biosynthesis</keyword>
<dbReference type="GO" id="GO:0000287">
    <property type="term" value="F:magnesium ion binding"/>
    <property type="evidence" value="ECO:0007669"/>
    <property type="project" value="UniProtKB-UniRule"/>
</dbReference>
<proteinExistence type="inferred from homology"/>
<dbReference type="EC" id="2.7.1.71" evidence="3 11"/>
<comment type="caution">
    <text evidence="12">The sequence shown here is derived from an EMBL/GenBank/DDBJ whole genome shotgun (WGS) entry which is preliminary data.</text>
</comment>
<evidence type="ECO:0000256" key="1">
    <source>
        <dbReference type="ARBA" id="ARBA00004842"/>
    </source>
</evidence>
<comment type="cofactor">
    <cofactor evidence="11">
        <name>Mg(2+)</name>
        <dbReference type="ChEBI" id="CHEBI:18420"/>
    </cofactor>
    <text evidence="11">Binds 1 Mg(2+) ion per subunit.</text>
</comment>
<sequence>MSNRSIVLIGFMGTGKSTVGTQLAEQLKLRFCDLDEEIVSRTGQSIPDIFAERGEAYFREQEGRILSLLLGEEAPKIIATGGGAVLKEENRKRMKEQATVIHLTAEEATIVERVRQDRNRPLLQGDVEERVRRLMAERRGLYDFAHLCVPTDSESVEQLCARILAYMERN</sequence>
<dbReference type="InterPro" id="IPR023000">
    <property type="entry name" value="Shikimate_kinase_CS"/>
</dbReference>
<feature type="binding site" evidence="11">
    <location>
        <begin position="13"/>
        <end position="18"/>
    </location>
    <ligand>
        <name>ATP</name>
        <dbReference type="ChEBI" id="CHEBI:30616"/>
    </ligand>
</feature>
<dbReference type="PROSITE" id="PS01128">
    <property type="entry name" value="SHIKIMATE_KINASE"/>
    <property type="match status" value="1"/>
</dbReference>
<dbReference type="PANTHER" id="PTHR21087">
    <property type="entry name" value="SHIKIMATE KINASE"/>
    <property type="match status" value="1"/>
</dbReference>
<keyword evidence="11" id="KW-0963">Cytoplasm</keyword>
<dbReference type="GO" id="GO:0005829">
    <property type="term" value="C:cytosol"/>
    <property type="evidence" value="ECO:0007669"/>
    <property type="project" value="TreeGrafter"/>
</dbReference>
<keyword evidence="4 11" id="KW-0028">Amino-acid biosynthesis</keyword>
<keyword evidence="8 11" id="KW-0067">ATP-binding</keyword>
<accession>A0A3A3GRP0</accession>
<dbReference type="EMBL" id="QYZD01000002">
    <property type="protein sequence ID" value="RJG26035.1"/>
    <property type="molecule type" value="Genomic_DNA"/>
</dbReference>
<evidence type="ECO:0000256" key="2">
    <source>
        <dbReference type="ARBA" id="ARBA00006997"/>
    </source>
</evidence>
<evidence type="ECO:0000256" key="5">
    <source>
        <dbReference type="ARBA" id="ARBA00022679"/>
    </source>
</evidence>
<feature type="binding site" evidence="11">
    <location>
        <position position="35"/>
    </location>
    <ligand>
        <name>substrate</name>
    </ligand>
</feature>
<dbReference type="Proteomes" id="UP000266177">
    <property type="component" value="Unassembled WGS sequence"/>
</dbReference>
<evidence type="ECO:0000256" key="10">
    <source>
        <dbReference type="ARBA" id="ARBA00048567"/>
    </source>
</evidence>
<keyword evidence="11" id="KW-0460">Magnesium</keyword>
<dbReference type="UniPathway" id="UPA00053">
    <property type="reaction ID" value="UER00088"/>
</dbReference>
<feature type="binding site" evidence="11">
    <location>
        <position position="59"/>
    </location>
    <ligand>
        <name>substrate</name>
    </ligand>
</feature>
<dbReference type="GO" id="GO:0005524">
    <property type="term" value="F:ATP binding"/>
    <property type="evidence" value="ECO:0007669"/>
    <property type="project" value="UniProtKB-UniRule"/>
</dbReference>
<evidence type="ECO:0000313" key="13">
    <source>
        <dbReference type="Proteomes" id="UP000266177"/>
    </source>
</evidence>
<comment type="function">
    <text evidence="11">Catalyzes the specific phosphorylation of the 3-hydroxyl group of shikimic acid using ATP as a cosubstrate.</text>
</comment>
<protein>
    <recommendedName>
        <fullName evidence="3 11">Shikimate kinase</fullName>
        <shortName evidence="11">SK</shortName>
        <ecNumber evidence="3 11">2.7.1.71</ecNumber>
    </recommendedName>
</protein>
<evidence type="ECO:0000313" key="12">
    <source>
        <dbReference type="EMBL" id="RJG26035.1"/>
    </source>
</evidence>
<organism evidence="12 13">
    <name type="scientific">Paenibacillus thiaminolyticus</name>
    <name type="common">Bacillus thiaminolyticus</name>
    <dbReference type="NCBI Taxonomy" id="49283"/>
    <lineage>
        <taxon>Bacteria</taxon>
        <taxon>Bacillati</taxon>
        <taxon>Bacillota</taxon>
        <taxon>Bacilli</taxon>
        <taxon>Bacillales</taxon>
        <taxon>Paenibacillaceae</taxon>
        <taxon>Paenibacillus</taxon>
    </lineage>
</organism>
<evidence type="ECO:0000256" key="3">
    <source>
        <dbReference type="ARBA" id="ARBA00012154"/>
    </source>
</evidence>
<keyword evidence="7 11" id="KW-0418">Kinase</keyword>
<reference evidence="12 13" key="1">
    <citation type="submission" date="2018-09" db="EMBL/GenBank/DDBJ databases">
        <title>Paenibacillus SK2017-BO5.</title>
        <authorList>
            <person name="Piskunova J.V."/>
            <person name="Dubiley S.A."/>
            <person name="Severinov K.V."/>
        </authorList>
    </citation>
    <scope>NUCLEOTIDE SEQUENCE [LARGE SCALE GENOMIC DNA]</scope>
    <source>
        <strain evidence="12 13">BO5</strain>
    </source>
</reference>
<comment type="catalytic activity">
    <reaction evidence="10 11">
        <text>shikimate + ATP = 3-phosphoshikimate + ADP + H(+)</text>
        <dbReference type="Rhea" id="RHEA:13121"/>
        <dbReference type="ChEBI" id="CHEBI:15378"/>
        <dbReference type="ChEBI" id="CHEBI:30616"/>
        <dbReference type="ChEBI" id="CHEBI:36208"/>
        <dbReference type="ChEBI" id="CHEBI:145989"/>
        <dbReference type="ChEBI" id="CHEBI:456216"/>
        <dbReference type="EC" id="2.7.1.71"/>
    </reaction>
</comment>
<dbReference type="OrthoDB" id="9800332at2"/>
<keyword evidence="6 11" id="KW-0547">Nucleotide-binding</keyword>
<dbReference type="InterPro" id="IPR000623">
    <property type="entry name" value="Shikimate_kinase/TSH1"/>
</dbReference>
<dbReference type="SUPFAM" id="SSF52540">
    <property type="entry name" value="P-loop containing nucleoside triphosphate hydrolases"/>
    <property type="match status" value="1"/>
</dbReference>
<dbReference type="InterPro" id="IPR027417">
    <property type="entry name" value="P-loop_NTPase"/>
</dbReference>
<dbReference type="PANTHER" id="PTHR21087:SF16">
    <property type="entry name" value="SHIKIMATE KINASE 1, CHLOROPLASTIC"/>
    <property type="match status" value="1"/>
</dbReference>
<name>A0A3A3GRP0_PANTH</name>
<gene>
    <name evidence="11" type="primary">aroK</name>
    <name evidence="12" type="ORF">DQX05_03825</name>
</gene>
<evidence type="ECO:0000256" key="8">
    <source>
        <dbReference type="ARBA" id="ARBA00022840"/>
    </source>
</evidence>
<dbReference type="Pfam" id="PF01202">
    <property type="entry name" value="SKI"/>
    <property type="match status" value="1"/>
</dbReference>
<feature type="binding site" evidence="11">
    <location>
        <position position="17"/>
    </location>
    <ligand>
        <name>Mg(2+)</name>
        <dbReference type="ChEBI" id="CHEBI:18420"/>
    </ligand>
</feature>
<feature type="binding site" evidence="11">
    <location>
        <position position="120"/>
    </location>
    <ligand>
        <name>ATP</name>
        <dbReference type="ChEBI" id="CHEBI:30616"/>
    </ligand>
</feature>
<dbReference type="RefSeq" id="WP_119791025.1">
    <property type="nucleotide sequence ID" value="NZ_QYZD01000002.1"/>
</dbReference>
<comment type="similarity">
    <text evidence="2 11">Belongs to the shikimate kinase family.</text>
</comment>
<dbReference type="GO" id="GO:0004765">
    <property type="term" value="F:shikimate kinase activity"/>
    <property type="evidence" value="ECO:0007669"/>
    <property type="project" value="UniProtKB-UniRule"/>
</dbReference>
<comment type="subunit">
    <text evidence="11">Monomer.</text>
</comment>
<feature type="binding site" evidence="11">
    <location>
        <position position="82"/>
    </location>
    <ligand>
        <name>substrate</name>
    </ligand>
</feature>
<dbReference type="InterPro" id="IPR031322">
    <property type="entry name" value="Shikimate/glucono_kinase"/>
</dbReference>